<dbReference type="Gene3D" id="3.30.70.260">
    <property type="match status" value="2"/>
</dbReference>
<organism evidence="2 3">
    <name type="scientific">Pseudoalteromonas tunicata D2</name>
    <dbReference type="NCBI Taxonomy" id="87626"/>
    <lineage>
        <taxon>Bacteria</taxon>
        <taxon>Pseudomonadati</taxon>
        <taxon>Pseudomonadota</taxon>
        <taxon>Gammaproteobacteria</taxon>
        <taxon>Alteromonadales</taxon>
        <taxon>Pseudoalteromonadaceae</taxon>
        <taxon>Pseudoalteromonas</taxon>
    </lineage>
</organism>
<dbReference type="InterPro" id="IPR050990">
    <property type="entry name" value="UPF0237/GcvR_regulator"/>
</dbReference>
<keyword evidence="1" id="KW-0963">Cytoplasm</keyword>
<comment type="caution">
    <text evidence="2">The sequence shown here is derived from an EMBL/GenBank/DDBJ whole genome shotgun (WGS) entry which is preliminary data.</text>
</comment>
<dbReference type="STRING" id="87626.PTD2_14089"/>
<dbReference type="GO" id="GO:0005737">
    <property type="term" value="C:cytoplasm"/>
    <property type="evidence" value="ECO:0007669"/>
    <property type="project" value="UniProtKB-SubCell"/>
</dbReference>
<protein>
    <recommendedName>
        <fullName evidence="1">Glycine cleavage system transcriptional repressor</fullName>
    </recommendedName>
</protein>
<dbReference type="PANTHER" id="PTHR34875:SF6">
    <property type="entry name" value="UPF0237 PROTEIN MJ1558"/>
    <property type="match status" value="1"/>
</dbReference>
<gene>
    <name evidence="2" type="ORF">PTD2_14089</name>
</gene>
<comment type="subcellular location">
    <subcellularLocation>
        <location evidence="1">Cytoplasm</location>
    </subcellularLocation>
</comment>
<dbReference type="HOGENOM" id="CLU_095322_2_1_6"/>
<dbReference type="Pfam" id="PF13740">
    <property type="entry name" value="ACT_6"/>
    <property type="match status" value="1"/>
</dbReference>
<dbReference type="EMBL" id="AAOH01000002">
    <property type="protein sequence ID" value="EAR29956.1"/>
    <property type="molecule type" value="Genomic_DNA"/>
</dbReference>
<keyword evidence="3" id="KW-1185">Reference proteome</keyword>
<reference evidence="2 3" key="1">
    <citation type="submission" date="2006-02" db="EMBL/GenBank/DDBJ databases">
        <authorList>
            <person name="Moran M.A."/>
            <person name="Kjelleberg S."/>
            <person name="Egan S."/>
            <person name="Saunders N."/>
            <person name="Thomas T."/>
            <person name="Ferriera S."/>
            <person name="Johnson J."/>
            <person name="Kravitz S."/>
            <person name="Halpern A."/>
            <person name="Remington K."/>
            <person name="Beeson K."/>
            <person name="Tran B."/>
            <person name="Rogers Y.-H."/>
            <person name="Friedman R."/>
            <person name="Venter J.C."/>
        </authorList>
    </citation>
    <scope>NUCLEOTIDE SEQUENCE [LARGE SCALE GENOMIC DNA]</scope>
    <source>
        <strain evidence="2 3">D2</strain>
    </source>
</reference>
<dbReference type="SUPFAM" id="SSF55021">
    <property type="entry name" value="ACT-like"/>
    <property type="match status" value="2"/>
</dbReference>
<dbReference type="Proteomes" id="UP000006201">
    <property type="component" value="Unassembled WGS sequence"/>
</dbReference>
<dbReference type="PANTHER" id="PTHR34875">
    <property type="entry name" value="UPF0237 PROTEIN MJ1558"/>
    <property type="match status" value="1"/>
</dbReference>
<proteinExistence type="predicted"/>
<name>A4C7K2_9GAMM</name>
<sequence length="168" mass="18376">MKQLVLTLIGEDKPGLVEQLSAIILQHNGNWLASNLSHLCGHFAGILQVEVPESHHQDLTNALHSFDQLEIKIEEGSHQAPDTTNHLNFVITGNDRPGIVQELSSIIRHKGASIVHFTSKQQSAPNWGVPLFNAVATVELPKGMDKNEVVLALESLTSDVIVDIETDI</sequence>
<evidence type="ECO:0000313" key="3">
    <source>
        <dbReference type="Proteomes" id="UP000006201"/>
    </source>
</evidence>
<dbReference type="InterPro" id="IPR045865">
    <property type="entry name" value="ACT-like_dom_sf"/>
</dbReference>
<dbReference type="PIRSF" id="PIRSF028103">
    <property type="entry name" value="GcvR"/>
    <property type="match status" value="1"/>
</dbReference>
<dbReference type="AlphaFoldDB" id="A4C7K2"/>
<accession>A4C7K2</accession>
<dbReference type="OrthoDB" id="12860at2"/>
<evidence type="ECO:0000313" key="2">
    <source>
        <dbReference type="EMBL" id="EAR29956.1"/>
    </source>
</evidence>
<dbReference type="RefSeq" id="WP_009837829.1">
    <property type="nucleotide sequence ID" value="NZ_AAOH01000002.1"/>
</dbReference>
<keyword evidence="1" id="KW-0678">Repressor</keyword>
<dbReference type="eggNOG" id="COG2716">
    <property type="taxonomic scope" value="Bacteria"/>
</dbReference>
<keyword evidence="1" id="KW-0804">Transcription</keyword>
<evidence type="ECO:0000256" key="1">
    <source>
        <dbReference type="PIRNR" id="PIRNR028103"/>
    </source>
</evidence>
<dbReference type="InterPro" id="IPR016867">
    <property type="entry name" value="GcvR"/>
</dbReference>
<dbReference type="GO" id="GO:0006355">
    <property type="term" value="P:regulation of DNA-templated transcription"/>
    <property type="evidence" value="ECO:0007669"/>
    <property type="project" value="UniProtKB-UniRule"/>
</dbReference>